<dbReference type="AlphaFoldDB" id="E8V3D9"/>
<proteinExistence type="predicted"/>
<accession>E8V3D9</accession>
<protein>
    <submittedName>
        <fullName evidence="2">Endoribonuclease L-PSP</fullName>
    </submittedName>
</protein>
<dbReference type="PANTHER" id="PTHR11803">
    <property type="entry name" value="2-IMINOBUTANOATE/2-IMINOPROPANOATE DEAMINASE RIDA"/>
    <property type="match status" value="1"/>
</dbReference>
<name>E8V3D9_TERSS</name>
<evidence type="ECO:0000313" key="2">
    <source>
        <dbReference type="EMBL" id="ADV82496.1"/>
    </source>
</evidence>
<dbReference type="Pfam" id="PF01042">
    <property type="entry name" value="Ribonuc_L-PSP"/>
    <property type="match status" value="1"/>
</dbReference>
<dbReference type="SUPFAM" id="SSF55298">
    <property type="entry name" value="YjgF-like"/>
    <property type="match status" value="1"/>
</dbReference>
<organism evidence="2 3">
    <name type="scientific">Terriglobus saanensis (strain ATCC BAA-1853 / DSM 23119 / SP1PR4)</name>
    <dbReference type="NCBI Taxonomy" id="401053"/>
    <lineage>
        <taxon>Bacteria</taxon>
        <taxon>Pseudomonadati</taxon>
        <taxon>Acidobacteriota</taxon>
        <taxon>Terriglobia</taxon>
        <taxon>Terriglobales</taxon>
        <taxon>Acidobacteriaceae</taxon>
        <taxon>Terriglobus</taxon>
    </lineage>
</organism>
<dbReference type="CDD" id="cd00448">
    <property type="entry name" value="YjgF_YER057c_UK114_family"/>
    <property type="match status" value="1"/>
</dbReference>
<dbReference type="PROSITE" id="PS51318">
    <property type="entry name" value="TAT"/>
    <property type="match status" value="1"/>
</dbReference>
<dbReference type="Proteomes" id="UP000006844">
    <property type="component" value="Chromosome"/>
</dbReference>
<dbReference type="RefSeq" id="WP_013568229.1">
    <property type="nucleotide sequence ID" value="NC_014963.1"/>
</dbReference>
<gene>
    <name evidence="2" type="ordered locus">AciPR4_1689</name>
</gene>
<dbReference type="Gene3D" id="3.30.1330.40">
    <property type="entry name" value="RutC-like"/>
    <property type="match status" value="1"/>
</dbReference>
<evidence type="ECO:0000313" key="3">
    <source>
        <dbReference type="Proteomes" id="UP000006844"/>
    </source>
</evidence>
<dbReference type="InterPro" id="IPR006175">
    <property type="entry name" value="YjgF/YER057c/UK114"/>
</dbReference>
<dbReference type="EMBL" id="CP002467">
    <property type="protein sequence ID" value="ADV82496.1"/>
    <property type="molecule type" value="Genomic_DNA"/>
</dbReference>
<evidence type="ECO:0000256" key="1">
    <source>
        <dbReference type="SAM" id="SignalP"/>
    </source>
</evidence>
<dbReference type="InterPro" id="IPR006311">
    <property type="entry name" value="TAT_signal"/>
</dbReference>
<keyword evidence="3" id="KW-1185">Reference proteome</keyword>
<dbReference type="PANTHER" id="PTHR11803:SF39">
    <property type="entry name" value="2-IMINOBUTANOATE_2-IMINOPROPANOATE DEAMINASE"/>
    <property type="match status" value="1"/>
</dbReference>
<dbReference type="KEGG" id="tsa:AciPR4_1689"/>
<reference evidence="2 3" key="1">
    <citation type="journal article" date="2012" name="Stand. Genomic Sci.">
        <title>Complete genome sequence of Terriglobus saanensis type strain SP1PR4(T), an Acidobacteria from tundra soil.</title>
        <authorList>
            <person name="Rawat S.R."/>
            <person name="Mannisto M.K."/>
            <person name="Starovoytov V."/>
            <person name="Goodwin L."/>
            <person name="Nolan M."/>
            <person name="Hauser L."/>
            <person name="Land M."/>
            <person name="Davenport K.W."/>
            <person name="Woyke T."/>
            <person name="Haggblom M.M."/>
        </authorList>
    </citation>
    <scope>NUCLEOTIDE SEQUENCE</scope>
    <source>
        <strain evidence="3">ATCC BAA-1853 / DSM 23119 / SP1PR4</strain>
    </source>
</reference>
<dbReference type="InterPro" id="IPR035959">
    <property type="entry name" value="RutC-like_sf"/>
</dbReference>
<keyword evidence="1" id="KW-0732">Signal</keyword>
<dbReference type="GO" id="GO:0019239">
    <property type="term" value="F:deaminase activity"/>
    <property type="evidence" value="ECO:0007669"/>
    <property type="project" value="TreeGrafter"/>
</dbReference>
<dbReference type="InterPro" id="IPR019546">
    <property type="entry name" value="TAT_signal_bac_arc"/>
</dbReference>
<dbReference type="HOGENOM" id="CLU_100715_7_2_0"/>
<dbReference type="NCBIfam" id="TIGR01409">
    <property type="entry name" value="TAT_signal_seq"/>
    <property type="match status" value="1"/>
</dbReference>
<dbReference type="OrthoDB" id="8684161at2"/>
<dbReference type="STRING" id="401053.AciPR4_1689"/>
<sequence length="150" mass="16129">MQRTRRNLLKNAASAAAGATLLASELPAQAQTAQKRAASGKPGPFPFTPVVGFGNLLFVSGIGCRVKGTIEEETKWVLDELEKNLTAAGSSLAKVLKMEVYLEDIKDFDRMNAVYKTRNWGPIFPARNTTQPAALPTGDYGIVIDCIAST</sequence>
<feature type="chain" id="PRO_5003232836" evidence="1">
    <location>
        <begin position="31"/>
        <end position="150"/>
    </location>
</feature>
<dbReference type="GO" id="GO:0005829">
    <property type="term" value="C:cytosol"/>
    <property type="evidence" value="ECO:0007669"/>
    <property type="project" value="TreeGrafter"/>
</dbReference>
<dbReference type="eggNOG" id="COG0251">
    <property type="taxonomic scope" value="Bacteria"/>
</dbReference>
<feature type="signal peptide" evidence="1">
    <location>
        <begin position="1"/>
        <end position="30"/>
    </location>
</feature>